<accession>A0A5R8ZFX3</accession>
<keyword evidence="2" id="KW-1185">Reference proteome</keyword>
<dbReference type="AlphaFoldDB" id="A0A5R8ZFX3"/>
<dbReference type="Proteomes" id="UP000309819">
    <property type="component" value="Unassembled WGS sequence"/>
</dbReference>
<proteinExistence type="predicted"/>
<dbReference type="OrthoDB" id="6903898at2"/>
<sequence>MERNKGTAAMLEWRSRFLGEGILHEDDYDQALRRAEELEHAGVISTSEWVELVRLANAALLRL</sequence>
<protein>
    <submittedName>
        <fullName evidence="1">Uncharacterized protein</fullName>
    </submittedName>
</protein>
<reference evidence="1 2" key="1">
    <citation type="submission" date="2019-05" db="EMBL/GenBank/DDBJ databases">
        <title>Pseudomonas sp. SC006 isolated from lettuce that can produce HBGAs.</title>
        <authorList>
            <person name="Wang D."/>
            <person name="Liao N."/>
            <person name="Liu D."/>
            <person name="Zhang Z."/>
            <person name="Zou S."/>
        </authorList>
    </citation>
    <scope>NUCLEOTIDE SEQUENCE [LARGE SCALE GENOMIC DNA]</scope>
    <source>
        <strain evidence="1 2">SC006</strain>
    </source>
</reference>
<evidence type="ECO:0000313" key="2">
    <source>
        <dbReference type="Proteomes" id="UP000309819"/>
    </source>
</evidence>
<comment type="caution">
    <text evidence="1">The sequence shown here is derived from an EMBL/GenBank/DDBJ whole genome shotgun (WGS) entry which is preliminary data.</text>
</comment>
<name>A0A5R8ZFX3_9PSED</name>
<organism evidence="1 2">
    <name type="scientific">Pseudomonas mosselii</name>
    <dbReference type="NCBI Taxonomy" id="78327"/>
    <lineage>
        <taxon>Bacteria</taxon>
        <taxon>Pseudomonadati</taxon>
        <taxon>Pseudomonadota</taxon>
        <taxon>Gammaproteobacteria</taxon>
        <taxon>Pseudomonadales</taxon>
        <taxon>Pseudomonadaceae</taxon>
        <taxon>Pseudomonas</taxon>
    </lineage>
</organism>
<evidence type="ECO:0000313" key="1">
    <source>
        <dbReference type="EMBL" id="TLP64659.1"/>
    </source>
</evidence>
<gene>
    <name evidence="1" type="ORF">FEM01_00330</name>
</gene>
<dbReference type="EMBL" id="VAUO01000001">
    <property type="protein sequence ID" value="TLP64659.1"/>
    <property type="molecule type" value="Genomic_DNA"/>
</dbReference>
<dbReference type="RefSeq" id="WP_138217300.1">
    <property type="nucleotide sequence ID" value="NZ_VAUO01000001.1"/>
</dbReference>